<dbReference type="GO" id="GO:0031144">
    <property type="term" value="P:proteasome localization"/>
    <property type="evidence" value="ECO:0007669"/>
    <property type="project" value="UniProtKB-UniRule"/>
</dbReference>
<dbReference type="GO" id="GO:0070628">
    <property type="term" value="F:proteasome binding"/>
    <property type="evidence" value="ECO:0007669"/>
    <property type="project" value="TreeGrafter"/>
</dbReference>
<comment type="function">
    <text evidence="5">Involved in ubiquitin-mediated protein degradation. Regulatory factor in the ubiquitin/proteasome pathway that controls the turnover of proteasome substrates. Targets proteasomes to the nucleus and facilitates the degradation of nuclear proteins.</text>
</comment>
<dbReference type="InterPro" id="IPR013868">
    <property type="entry name" value="Cut8/Sts1_fam"/>
</dbReference>
<keyword evidence="5" id="KW-0813">Transport</keyword>
<comment type="subcellular location">
    <subcellularLocation>
        <location evidence="5">Cytoplasm</location>
    </subcellularLocation>
    <subcellularLocation>
        <location evidence="5">Nucleus</location>
    </subcellularLocation>
</comment>
<dbReference type="AlphaFoldDB" id="A0A1L0FT42"/>
<dbReference type="GO" id="GO:0005737">
    <property type="term" value="C:cytoplasm"/>
    <property type="evidence" value="ECO:0007669"/>
    <property type="project" value="UniProtKB-SubCell"/>
</dbReference>
<dbReference type="OrthoDB" id="10061064at2759"/>
<evidence type="ECO:0000313" key="8">
    <source>
        <dbReference type="Proteomes" id="UP000182334"/>
    </source>
</evidence>
<dbReference type="PANTHER" id="PTHR28032:SF1">
    <property type="entry name" value="FI02826P"/>
    <property type="match status" value="1"/>
</dbReference>
<dbReference type="GO" id="GO:0015031">
    <property type="term" value="P:protein transport"/>
    <property type="evidence" value="ECO:0007669"/>
    <property type="project" value="UniProtKB-UniRule"/>
</dbReference>
<sequence>MSMSAGFSRKTPFHSEEMPLSSGNSRFSPKNLRKRRIIDDDAPKQSLSNPAARKYFQRAKRLRTPKIAGLSLPVSRMIEVLDHKSLQELLQAVVNTHPEVAQTISKIAPRPTLKEAVDLMKLKADDIIAHLPYKCDTESDYSYIRIKPYLTEFLHTLSDFILNLLPPMELNLLHACQTLDVITCLMHNLPNFTNNEFQYTRATAYEQIANLWFIVLAHHNGDDAAEPTEDANAMHNVESLIEFAKTLEELDLVKKLEKHNEISHGKFQKVEDYVKAALDAYEQMNRSLNGSGSIFNDLITVDYSNYSISARTSH</sequence>
<evidence type="ECO:0000256" key="3">
    <source>
        <dbReference type="ARBA" id="ARBA00022927"/>
    </source>
</evidence>
<evidence type="ECO:0000256" key="5">
    <source>
        <dbReference type="RuleBase" id="RU368013"/>
    </source>
</evidence>
<keyword evidence="5" id="KW-0963">Cytoplasm</keyword>
<dbReference type="Gene3D" id="1.20.58.1590">
    <property type="entry name" value="Tethering factor for nuclear proteasome Cut8/Sts1"/>
    <property type="match status" value="1"/>
</dbReference>
<keyword evidence="3 5" id="KW-0653">Protein transport</keyword>
<organism evidence="7 8">
    <name type="scientific">Sungouiella intermedia</name>
    <dbReference type="NCBI Taxonomy" id="45354"/>
    <lineage>
        <taxon>Eukaryota</taxon>
        <taxon>Fungi</taxon>
        <taxon>Dikarya</taxon>
        <taxon>Ascomycota</taxon>
        <taxon>Saccharomycotina</taxon>
        <taxon>Pichiomycetes</taxon>
        <taxon>Metschnikowiaceae</taxon>
        <taxon>Sungouiella</taxon>
    </lineage>
</organism>
<dbReference type="PANTHER" id="PTHR28032">
    <property type="entry name" value="FI02826P"/>
    <property type="match status" value="1"/>
</dbReference>
<keyword evidence="4 5" id="KW-0539">Nucleus</keyword>
<gene>
    <name evidence="7" type="ORF">SAMEA4029010_CIC11G00000002305</name>
</gene>
<evidence type="ECO:0000256" key="2">
    <source>
        <dbReference type="ARBA" id="ARBA00016204"/>
    </source>
</evidence>
<dbReference type="Pfam" id="PF08559">
    <property type="entry name" value="Cut8"/>
    <property type="match status" value="1"/>
</dbReference>
<dbReference type="InterPro" id="IPR038422">
    <property type="entry name" value="Cut8/Sts1_sf"/>
</dbReference>
<dbReference type="EMBL" id="LT635756">
    <property type="protein sequence ID" value="SGZ47328.1"/>
    <property type="molecule type" value="Genomic_DNA"/>
</dbReference>
<evidence type="ECO:0000256" key="4">
    <source>
        <dbReference type="ARBA" id="ARBA00023242"/>
    </source>
</evidence>
<dbReference type="GO" id="GO:0071630">
    <property type="term" value="P:nuclear protein quality control by the ubiquitin-proteasome system"/>
    <property type="evidence" value="ECO:0007669"/>
    <property type="project" value="UniProtKB-UniRule"/>
</dbReference>
<evidence type="ECO:0000256" key="1">
    <source>
        <dbReference type="ARBA" id="ARBA00006199"/>
    </source>
</evidence>
<evidence type="ECO:0000256" key="6">
    <source>
        <dbReference type="SAM" id="MobiDB-lite"/>
    </source>
</evidence>
<proteinExistence type="inferred from homology"/>
<dbReference type="STRING" id="45354.A0A1L0FT42"/>
<comment type="similarity">
    <text evidence="1 5">Belongs to the cut8/STS1 family.</text>
</comment>
<keyword evidence="8" id="KW-1185">Reference proteome</keyword>
<dbReference type="Proteomes" id="UP000182334">
    <property type="component" value="Chromosome I"/>
</dbReference>
<protein>
    <recommendedName>
        <fullName evidence="2 5">Tethering factor for nuclear proteasome STS1</fullName>
    </recommendedName>
</protein>
<accession>A0A1L0FT42</accession>
<name>A0A1L0FT42_9ASCO</name>
<feature type="region of interest" description="Disordered" evidence="6">
    <location>
        <begin position="1"/>
        <end position="46"/>
    </location>
</feature>
<dbReference type="GO" id="GO:0031965">
    <property type="term" value="C:nuclear membrane"/>
    <property type="evidence" value="ECO:0007669"/>
    <property type="project" value="TreeGrafter"/>
</dbReference>
<reference evidence="7 8" key="1">
    <citation type="submission" date="2016-10" db="EMBL/GenBank/DDBJ databases">
        <authorList>
            <person name="de Groot N.N."/>
        </authorList>
    </citation>
    <scope>NUCLEOTIDE SEQUENCE [LARGE SCALE GENOMIC DNA]</scope>
    <source>
        <strain evidence="7 8">CBS 141442</strain>
    </source>
</reference>
<evidence type="ECO:0000313" key="7">
    <source>
        <dbReference type="EMBL" id="SGZ47328.1"/>
    </source>
</evidence>
<comment type="subunit">
    <text evidence="5">Binds the proteasome.</text>
</comment>